<proteinExistence type="predicted"/>
<dbReference type="Proteomes" id="UP000233469">
    <property type="component" value="Unassembled WGS sequence"/>
</dbReference>
<name>A0A2N1KU94_9GLOM</name>
<gene>
    <name evidence="1" type="ORF">RhiirC2_805424</name>
</gene>
<dbReference type="EMBL" id="LLXL01010421">
    <property type="protein sequence ID" value="PKK40459.1"/>
    <property type="molecule type" value="Genomic_DNA"/>
</dbReference>
<sequence>MPAHQRKLLKNHFVLRFVPFGGNFNEFEQGKLMEVNGQDAWVIASLGVITADLPQGNDMMYQQHQRYHHITDDQFKEIFDEPATTRQR</sequence>
<evidence type="ECO:0000313" key="1">
    <source>
        <dbReference type="EMBL" id="PKK40459.1"/>
    </source>
</evidence>
<organism evidence="1 2">
    <name type="scientific">Rhizophagus irregularis</name>
    <dbReference type="NCBI Taxonomy" id="588596"/>
    <lineage>
        <taxon>Eukaryota</taxon>
        <taxon>Fungi</taxon>
        <taxon>Fungi incertae sedis</taxon>
        <taxon>Mucoromycota</taxon>
        <taxon>Glomeromycotina</taxon>
        <taxon>Glomeromycetes</taxon>
        <taxon>Glomerales</taxon>
        <taxon>Glomeraceae</taxon>
        <taxon>Rhizophagus</taxon>
    </lineage>
</organism>
<evidence type="ECO:0000313" key="2">
    <source>
        <dbReference type="Proteomes" id="UP000233469"/>
    </source>
</evidence>
<protein>
    <submittedName>
        <fullName evidence="1">Uncharacterized protein</fullName>
    </submittedName>
</protein>
<dbReference type="AlphaFoldDB" id="A0A2N1KU94"/>
<reference evidence="1 2" key="2">
    <citation type="submission" date="2017-10" db="EMBL/GenBank/DDBJ databases">
        <title>Extensive intraspecific genome diversity in a model arbuscular mycorrhizal fungus.</title>
        <authorList>
            <person name="Chen E.C.H."/>
            <person name="Morin E."/>
            <person name="Baudet D."/>
            <person name="Noel J."/>
            <person name="Ndikumana S."/>
            <person name="Charron P."/>
            <person name="St-Onge C."/>
            <person name="Giorgi J."/>
            <person name="Grigoriev I.V."/>
            <person name="Roux C."/>
            <person name="Martin F.M."/>
            <person name="Corradi N."/>
        </authorList>
    </citation>
    <scope>NUCLEOTIDE SEQUENCE [LARGE SCALE GENOMIC DNA]</scope>
    <source>
        <strain evidence="1 2">C2</strain>
    </source>
</reference>
<accession>A0A2N1KU94</accession>
<comment type="caution">
    <text evidence="1">The sequence shown here is derived from an EMBL/GenBank/DDBJ whole genome shotgun (WGS) entry which is preliminary data.</text>
</comment>
<reference evidence="1 2" key="1">
    <citation type="submission" date="2016-04" db="EMBL/GenBank/DDBJ databases">
        <title>Genome analyses suggest a sexual origin of heterokaryosis in a supposedly ancient asexual fungus.</title>
        <authorList>
            <person name="Ropars J."/>
            <person name="Sedzielewska K."/>
            <person name="Noel J."/>
            <person name="Charron P."/>
            <person name="Farinelli L."/>
            <person name="Marton T."/>
            <person name="Kruger M."/>
            <person name="Pelin A."/>
            <person name="Brachmann A."/>
            <person name="Corradi N."/>
        </authorList>
    </citation>
    <scope>NUCLEOTIDE SEQUENCE [LARGE SCALE GENOMIC DNA]</scope>
    <source>
        <strain evidence="1 2">C2</strain>
    </source>
</reference>
<dbReference type="VEuPathDB" id="FungiDB:RhiirFUN_007747"/>